<dbReference type="AlphaFoldDB" id="A0A5C0B0A2"/>
<protein>
    <submittedName>
        <fullName evidence="2">RidA family protein</fullName>
    </submittedName>
</protein>
<keyword evidence="3" id="KW-1185">Reference proteome</keyword>
<evidence type="ECO:0000256" key="1">
    <source>
        <dbReference type="SAM" id="MobiDB-lite"/>
    </source>
</evidence>
<dbReference type="PANTHER" id="PTHR11803">
    <property type="entry name" value="2-IMINOBUTANOATE/2-IMINOPROPANOATE DEAMINASE RIDA"/>
    <property type="match status" value="1"/>
</dbReference>
<proteinExistence type="predicted"/>
<dbReference type="PANTHER" id="PTHR11803:SF39">
    <property type="entry name" value="2-IMINOBUTANOATE_2-IMINOPROPANOATE DEAMINASE"/>
    <property type="match status" value="1"/>
</dbReference>
<gene>
    <name evidence="2" type="ORF">FXN63_20925</name>
</gene>
<dbReference type="OrthoDB" id="9803101at2"/>
<dbReference type="GO" id="GO:0019239">
    <property type="term" value="F:deaminase activity"/>
    <property type="evidence" value="ECO:0007669"/>
    <property type="project" value="TreeGrafter"/>
</dbReference>
<dbReference type="Gene3D" id="3.30.1330.40">
    <property type="entry name" value="RutC-like"/>
    <property type="match status" value="1"/>
</dbReference>
<dbReference type="RefSeq" id="WP_148817152.1">
    <property type="nucleotide sequence ID" value="NZ_CP043046.1"/>
</dbReference>
<dbReference type="SUPFAM" id="SSF55298">
    <property type="entry name" value="YjgF-like"/>
    <property type="match status" value="1"/>
</dbReference>
<evidence type="ECO:0000313" key="2">
    <source>
        <dbReference type="EMBL" id="QEI08028.1"/>
    </source>
</evidence>
<sequence length="135" mass="14306">MSIQTSKEDTTQDVKQDTPPVSVPYAASTRAGDFVFTAGQVPRDAQRQVIGTTIEAQTAAVFDKLRAALAAHDATLAHVVKMQVFLADIADWPRFNVAYAQEMGTLSPVRTTVGASLNGVKVEIDAVAYLAPAGS</sequence>
<reference evidence="2 3" key="1">
    <citation type="submission" date="2019-08" db="EMBL/GenBank/DDBJ databases">
        <title>Amphibian skin-associated Pigmentiphaga: genome sequence and occurrence across geography and hosts.</title>
        <authorList>
            <person name="Bletz M.C."/>
            <person name="Bunk B."/>
            <person name="Sproeer C."/>
            <person name="Biwer P."/>
            <person name="Reiter S."/>
            <person name="Rabemananjara F.C.E."/>
            <person name="Schulz S."/>
            <person name="Overmann J."/>
            <person name="Vences M."/>
        </authorList>
    </citation>
    <scope>NUCLEOTIDE SEQUENCE [LARGE SCALE GENOMIC DNA]</scope>
    <source>
        <strain evidence="2 3">Mada1488</strain>
    </source>
</reference>
<dbReference type="EMBL" id="CP043046">
    <property type="protein sequence ID" value="QEI08028.1"/>
    <property type="molecule type" value="Genomic_DNA"/>
</dbReference>
<dbReference type="CDD" id="cd00448">
    <property type="entry name" value="YjgF_YER057c_UK114_family"/>
    <property type="match status" value="1"/>
</dbReference>
<evidence type="ECO:0000313" key="3">
    <source>
        <dbReference type="Proteomes" id="UP000325161"/>
    </source>
</evidence>
<name>A0A5C0B0A2_9BURK</name>
<dbReference type="KEGG" id="pacr:FXN63_20925"/>
<dbReference type="Proteomes" id="UP000325161">
    <property type="component" value="Chromosome"/>
</dbReference>
<dbReference type="Pfam" id="PF01042">
    <property type="entry name" value="Ribonuc_L-PSP"/>
    <property type="match status" value="1"/>
</dbReference>
<dbReference type="InterPro" id="IPR006175">
    <property type="entry name" value="YjgF/YER057c/UK114"/>
</dbReference>
<organism evidence="2 3">
    <name type="scientific">Pigmentiphaga aceris</name>
    <dbReference type="NCBI Taxonomy" id="1940612"/>
    <lineage>
        <taxon>Bacteria</taxon>
        <taxon>Pseudomonadati</taxon>
        <taxon>Pseudomonadota</taxon>
        <taxon>Betaproteobacteria</taxon>
        <taxon>Burkholderiales</taxon>
        <taxon>Alcaligenaceae</taxon>
        <taxon>Pigmentiphaga</taxon>
    </lineage>
</organism>
<feature type="compositionally biased region" description="Basic and acidic residues" evidence="1">
    <location>
        <begin position="1"/>
        <end position="16"/>
    </location>
</feature>
<dbReference type="GO" id="GO:0005829">
    <property type="term" value="C:cytosol"/>
    <property type="evidence" value="ECO:0007669"/>
    <property type="project" value="TreeGrafter"/>
</dbReference>
<feature type="region of interest" description="Disordered" evidence="1">
    <location>
        <begin position="1"/>
        <end position="22"/>
    </location>
</feature>
<dbReference type="InterPro" id="IPR035959">
    <property type="entry name" value="RutC-like_sf"/>
</dbReference>
<accession>A0A5C0B0A2</accession>